<reference evidence="1" key="1">
    <citation type="journal article" date="2021" name="PeerJ">
        <title>Extensive microbial diversity within the chicken gut microbiome revealed by metagenomics and culture.</title>
        <authorList>
            <person name="Gilroy R."/>
            <person name="Ravi A."/>
            <person name="Getino M."/>
            <person name="Pursley I."/>
            <person name="Horton D.L."/>
            <person name="Alikhan N.F."/>
            <person name="Baker D."/>
            <person name="Gharbi K."/>
            <person name="Hall N."/>
            <person name="Watson M."/>
            <person name="Adriaenssens E.M."/>
            <person name="Foster-Nyarko E."/>
            <person name="Jarju S."/>
            <person name="Secka A."/>
            <person name="Antonio M."/>
            <person name="Oren A."/>
            <person name="Chaudhuri R.R."/>
            <person name="La Ragione R."/>
            <person name="Hildebrand F."/>
            <person name="Pallen M.J."/>
        </authorList>
    </citation>
    <scope>NUCLEOTIDE SEQUENCE</scope>
    <source>
        <strain evidence="1">ChiBcec2-3848</strain>
    </source>
</reference>
<organism evidence="1 2">
    <name type="scientific">Candidatus Blautia merdavium</name>
    <dbReference type="NCBI Taxonomy" id="2838494"/>
    <lineage>
        <taxon>Bacteria</taxon>
        <taxon>Bacillati</taxon>
        <taxon>Bacillota</taxon>
        <taxon>Clostridia</taxon>
        <taxon>Lachnospirales</taxon>
        <taxon>Lachnospiraceae</taxon>
        <taxon>Blautia</taxon>
    </lineage>
</organism>
<proteinExistence type="predicted"/>
<dbReference type="Proteomes" id="UP000823886">
    <property type="component" value="Unassembled WGS sequence"/>
</dbReference>
<evidence type="ECO:0000313" key="1">
    <source>
        <dbReference type="EMBL" id="HJC64483.1"/>
    </source>
</evidence>
<protein>
    <submittedName>
        <fullName evidence="1">Uncharacterized protein</fullName>
    </submittedName>
</protein>
<evidence type="ECO:0000313" key="2">
    <source>
        <dbReference type="Proteomes" id="UP000823886"/>
    </source>
</evidence>
<comment type="caution">
    <text evidence="1">The sequence shown here is derived from an EMBL/GenBank/DDBJ whole genome shotgun (WGS) entry which is preliminary data.</text>
</comment>
<dbReference type="EMBL" id="DWVZ01000177">
    <property type="protein sequence ID" value="HJC64483.1"/>
    <property type="molecule type" value="Genomic_DNA"/>
</dbReference>
<sequence length="70" mass="7942">MNMIEVQISRVGCCRKAGQPQDLKGESAEGISVSPSQDLWGAGEDAAHCHWMVERYHYWEKNSTEIFTEL</sequence>
<name>A0A9D2TD94_9FIRM</name>
<gene>
    <name evidence="1" type="ORF">H9753_12850</name>
</gene>
<dbReference type="AlphaFoldDB" id="A0A9D2TD94"/>
<accession>A0A9D2TD94</accession>
<reference evidence="1" key="2">
    <citation type="submission" date="2021-04" db="EMBL/GenBank/DDBJ databases">
        <authorList>
            <person name="Gilroy R."/>
        </authorList>
    </citation>
    <scope>NUCLEOTIDE SEQUENCE</scope>
    <source>
        <strain evidence="1">ChiBcec2-3848</strain>
    </source>
</reference>